<dbReference type="RefSeq" id="WP_013737338.1">
    <property type="nucleotide sequence ID" value="NC_015435.1"/>
</dbReference>
<keyword evidence="4 6" id="KW-1133">Transmembrane helix</keyword>
<keyword evidence="8" id="KW-1185">Reference proteome</keyword>
<protein>
    <submittedName>
        <fullName evidence="7">Amino acid permease-associated region</fullName>
    </submittedName>
</protein>
<dbReference type="GO" id="GO:0022857">
    <property type="term" value="F:transmembrane transporter activity"/>
    <property type="evidence" value="ECO:0007669"/>
    <property type="project" value="InterPro"/>
</dbReference>
<feature type="transmembrane region" description="Helical" evidence="6">
    <location>
        <begin position="415"/>
        <end position="438"/>
    </location>
</feature>
<keyword evidence="2" id="KW-1003">Cell membrane</keyword>
<gene>
    <name evidence="7" type="ordered locus">Mcup_0735</name>
</gene>
<dbReference type="OrthoDB" id="43026at2157"/>
<feature type="transmembrane region" description="Helical" evidence="6">
    <location>
        <begin position="52"/>
        <end position="72"/>
    </location>
</feature>
<feature type="transmembrane region" description="Helical" evidence="6">
    <location>
        <begin position="246"/>
        <end position="265"/>
    </location>
</feature>
<feature type="transmembrane region" description="Helical" evidence="6">
    <location>
        <begin position="162"/>
        <end position="181"/>
    </location>
</feature>
<dbReference type="GO" id="GO:0005886">
    <property type="term" value="C:plasma membrane"/>
    <property type="evidence" value="ECO:0007669"/>
    <property type="project" value="UniProtKB-SubCell"/>
</dbReference>
<feature type="transmembrane region" description="Helical" evidence="6">
    <location>
        <begin position="21"/>
        <end position="46"/>
    </location>
</feature>
<feature type="transmembrane region" description="Helical" evidence="6">
    <location>
        <begin position="348"/>
        <end position="367"/>
    </location>
</feature>
<evidence type="ECO:0000313" key="7">
    <source>
        <dbReference type="EMBL" id="AEB94840.1"/>
    </source>
</evidence>
<dbReference type="AlphaFoldDB" id="F4G1V1"/>
<dbReference type="PANTHER" id="PTHR42770">
    <property type="entry name" value="AMINO ACID TRANSPORTER-RELATED"/>
    <property type="match status" value="1"/>
</dbReference>
<dbReference type="GeneID" id="10492926"/>
<feature type="transmembrane region" description="Helical" evidence="6">
    <location>
        <begin position="285"/>
        <end position="309"/>
    </location>
</feature>
<evidence type="ECO:0000256" key="2">
    <source>
        <dbReference type="ARBA" id="ARBA00022475"/>
    </source>
</evidence>
<dbReference type="InterPro" id="IPR050367">
    <property type="entry name" value="APC_superfamily"/>
</dbReference>
<dbReference type="Pfam" id="PF13520">
    <property type="entry name" value="AA_permease_2"/>
    <property type="match status" value="1"/>
</dbReference>
<dbReference type="Proteomes" id="UP000007812">
    <property type="component" value="Chromosome"/>
</dbReference>
<dbReference type="KEGG" id="mcn:Mcup_0735"/>
<evidence type="ECO:0000313" key="8">
    <source>
        <dbReference type="Proteomes" id="UP000007812"/>
    </source>
</evidence>
<feature type="transmembrane region" description="Helical" evidence="6">
    <location>
        <begin position="110"/>
        <end position="131"/>
    </location>
</feature>
<evidence type="ECO:0000256" key="6">
    <source>
        <dbReference type="SAM" id="Phobius"/>
    </source>
</evidence>
<keyword evidence="5 6" id="KW-0472">Membrane</keyword>
<dbReference type="PANTHER" id="PTHR42770:SF7">
    <property type="entry name" value="MEMBRANE PROTEIN"/>
    <property type="match status" value="1"/>
</dbReference>
<evidence type="ECO:0000256" key="4">
    <source>
        <dbReference type="ARBA" id="ARBA00022989"/>
    </source>
</evidence>
<accession>F4G1V1</accession>
<dbReference type="InterPro" id="IPR002293">
    <property type="entry name" value="AA/rel_permease1"/>
</dbReference>
<feature type="transmembrane region" description="Helical" evidence="6">
    <location>
        <begin position="188"/>
        <end position="212"/>
    </location>
</feature>
<dbReference type="PATRIC" id="fig|1006006.8.peg.734"/>
<dbReference type="PIRSF" id="PIRSF006060">
    <property type="entry name" value="AA_transporter"/>
    <property type="match status" value="1"/>
</dbReference>
<dbReference type="HOGENOM" id="CLU_034270_0_0_2"/>
<dbReference type="EMBL" id="CP002656">
    <property type="protein sequence ID" value="AEB94840.1"/>
    <property type="molecule type" value="Genomic_DNA"/>
</dbReference>
<sequence>MSNKRNVFVRESSGLLKQVNLLDAVMLNIGNMSAGVTLFESISPYVGNYPGGVLWIASLIGLLFAFPQLYLYTYMTRRMGRTGGDYVWISRNLNGGIGSTMAIAIMLESVAYFALIAFFSASSINAVLYTIGSVDDSQTLNSLANNVFVNPFNGGLTFEQKALFYGIAAAFFVIVIALNVFRARWGYSIVTALGSFSLITLLMAIIVIGISAGRFGSAIQPFLNSINSSLVTTYQNSPHSVLPANFSLISTLLLLPLFALYTYPWMQAGPAVSAEFKQSDRVAKFNLLFAVLLTAALVTGGFLEMDLVAGYSFNVQAYPYFVYNFWTVAIAIAGNPVIQWLIGLGAIAWNFFVLAYGVVVFSRYVFALSFDRILPERLAQVNKYGSPVYAHILDLTITLLFLLVPVFSLNAALSLYGATILGSLYFLIASVAGIFYGLRNRVNSLVAAGSISAIYFAFLTYEAATNPLFGFSTTSGQINITTLIFVIGVVLVGAVIYLVSKYHNKKRGIDISLVFKEIPPE</sequence>
<dbReference type="eggNOG" id="arCOG03465">
    <property type="taxonomic scope" value="Archaea"/>
</dbReference>
<reference evidence="7 8" key="1">
    <citation type="journal article" date="2011" name="J. Bacteriol.">
        <title>Complete genome sequence of Metallosphaera cuprina, a metal sulfide-oxidizing archaeon from a hot spring.</title>
        <authorList>
            <person name="Liu L.J."/>
            <person name="You X.Y."/>
            <person name="Zheng H."/>
            <person name="Wang S."/>
            <person name="Jiang C.Y."/>
            <person name="Liu S.J."/>
        </authorList>
    </citation>
    <scope>NUCLEOTIDE SEQUENCE [LARGE SCALE GENOMIC DNA]</scope>
    <source>
        <strain evidence="7 8">Ar-4</strain>
    </source>
</reference>
<feature type="transmembrane region" description="Helical" evidence="6">
    <location>
        <begin position="388"/>
        <end position="409"/>
    </location>
</feature>
<organism evidence="7 8">
    <name type="scientific">Metallosphaera cuprina (strain Ar-4)</name>
    <dbReference type="NCBI Taxonomy" id="1006006"/>
    <lineage>
        <taxon>Archaea</taxon>
        <taxon>Thermoproteota</taxon>
        <taxon>Thermoprotei</taxon>
        <taxon>Sulfolobales</taxon>
        <taxon>Sulfolobaceae</taxon>
        <taxon>Metallosphaera</taxon>
    </lineage>
</organism>
<evidence type="ECO:0000256" key="5">
    <source>
        <dbReference type="ARBA" id="ARBA00023136"/>
    </source>
</evidence>
<dbReference type="Gene3D" id="1.20.1740.10">
    <property type="entry name" value="Amino acid/polyamine transporter I"/>
    <property type="match status" value="1"/>
</dbReference>
<keyword evidence="3 6" id="KW-0812">Transmembrane</keyword>
<feature type="transmembrane region" description="Helical" evidence="6">
    <location>
        <begin position="445"/>
        <end position="464"/>
    </location>
</feature>
<name>F4G1V1_METCR</name>
<evidence type="ECO:0000256" key="1">
    <source>
        <dbReference type="ARBA" id="ARBA00004651"/>
    </source>
</evidence>
<proteinExistence type="predicted"/>
<comment type="subcellular location">
    <subcellularLocation>
        <location evidence="1">Cell membrane</location>
        <topology evidence="1">Multi-pass membrane protein</topology>
    </subcellularLocation>
</comment>
<feature type="transmembrane region" description="Helical" evidence="6">
    <location>
        <begin position="476"/>
        <end position="499"/>
    </location>
</feature>
<dbReference type="STRING" id="1006006.Mcup_0735"/>
<evidence type="ECO:0000256" key="3">
    <source>
        <dbReference type="ARBA" id="ARBA00022692"/>
    </source>
</evidence>